<evidence type="ECO:0000256" key="3">
    <source>
        <dbReference type="ARBA" id="ARBA00022692"/>
    </source>
</evidence>
<dbReference type="PANTHER" id="PTHR13353">
    <property type="entry name" value="TRANSMEMBRANE PROTEIN 19"/>
    <property type="match status" value="1"/>
</dbReference>
<gene>
    <name evidence="7" type="ORF">EXIGLDRAFT_678735</name>
</gene>
<dbReference type="InParanoid" id="A0A165F9J3"/>
<feature type="transmembrane region" description="Helical" evidence="6">
    <location>
        <begin position="242"/>
        <end position="268"/>
    </location>
</feature>
<dbReference type="PANTHER" id="PTHR13353:SF5">
    <property type="entry name" value="TRANSMEMBRANE PROTEIN 19"/>
    <property type="match status" value="1"/>
</dbReference>
<dbReference type="Pfam" id="PF01940">
    <property type="entry name" value="DUF92"/>
    <property type="match status" value="1"/>
</dbReference>
<dbReference type="EMBL" id="KV426095">
    <property type="protein sequence ID" value="KZV88632.1"/>
    <property type="molecule type" value="Genomic_DNA"/>
</dbReference>
<dbReference type="OrthoDB" id="30881at2759"/>
<evidence type="ECO:0000313" key="7">
    <source>
        <dbReference type="EMBL" id="KZV88632.1"/>
    </source>
</evidence>
<dbReference type="AlphaFoldDB" id="A0A165F9J3"/>
<dbReference type="InterPro" id="IPR002794">
    <property type="entry name" value="DUF92_TMEM19"/>
</dbReference>
<feature type="transmembrane region" description="Helical" evidence="6">
    <location>
        <begin position="208"/>
        <end position="230"/>
    </location>
</feature>
<evidence type="ECO:0000256" key="5">
    <source>
        <dbReference type="ARBA" id="ARBA00023136"/>
    </source>
</evidence>
<keyword evidence="8" id="KW-1185">Reference proteome</keyword>
<comment type="similarity">
    <text evidence="2">Belongs to the TMEM19 family.</text>
</comment>
<dbReference type="Proteomes" id="UP000077266">
    <property type="component" value="Unassembled WGS sequence"/>
</dbReference>
<comment type="subcellular location">
    <subcellularLocation>
        <location evidence="1">Membrane</location>
        <topology evidence="1">Multi-pass membrane protein</topology>
    </subcellularLocation>
</comment>
<accession>A0A165F9J3</accession>
<evidence type="ECO:0000256" key="6">
    <source>
        <dbReference type="SAM" id="Phobius"/>
    </source>
</evidence>
<evidence type="ECO:0008006" key="9">
    <source>
        <dbReference type="Google" id="ProtNLM"/>
    </source>
</evidence>
<sequence length="323" mass="34250">MVKIGIWTLDERRLMNHAYTAASIALYVSYKGWKRGSLSASGALTAFAVGFVLMHAHTKAFGLAMLVFFFTGSKATRMGKARKARLEDGHTEAGNRNARQVLCNSLPAVVATVLWSGFFGDRTSLYAALVPEAWAEEHAVPYAPAVWCPDAQLMSLSRPLSFAVLGHFACCLGDTLASELGILSTSPPRLITSLRTVPPGTNGALSTLGTLASLLGGLIIGFTFAGVWSLESAACGREGVGLWVRCVGWGAGAGLLGSVIDSLLGATVQRTRYDKERKLILQDETPDVGKPEHEVVAGLNLLTNNQINLVSASLTALIVGYLA</sequence>
<dbReference type="STRING" id="1314781.A0A165F9J3"/>
<keyword evidence="3 6" id="KW-0812">Transmembrane</keyword>
<keyword evidence="4 6" id="KW-1133">Transmembrane helix</keyword>
<name>A0A165F9J3_EXIGL</name>
<protein>
    <recommendedName>
        <fullName evidence="9">DUF92-domain-containing protein</fullName>
    </recommendedName>
</protein>
<evidence type="ECO:0000313" key="8">
    <source>
        <dbReference type="Proteomes" id="UP000077266"/>
    </source>
</evidence>
<evidence type="ECO:0000256" key="2">
    <source>
        <dbReference type="ARBA" id="ARBA00009012"/>
    </source>
</evidence>
<evidence type="ECO:0000256" key="1">
    <source>
        <dbReference type="ARBA" id="ARBA00004141"/>
    </source>
</evidence>
<proteinExistence type="inferred from homology"/>
<reference evidence="7 8" key="1">
    <citation type="journal article" date="2016" name="Mol. Biol. Evol.">
        <title>Comparative Genomics of Early-Diverging Mushroom-Forming Fungi Provides Insights into the Origins of Lignocellulose Decay Capabilities.</title>
        <authorList>
            <person name="Nagy L.G."/>
            <person name="Riley R."/>
            <person name="Tritt A."/>
            <person name="Adam C."/>
            <person name="Daum C."/>
            <person name="Floudas D."/>
            <person name="Sun H."/>
            <person name="Yadav J.S."/>
            <person name="Pangilinan J."/>
            <person name="Larsson K.H."/>
            <person name="Matsuura K."/>
            <person name="Barry K."/>
            <person name="Labutti K."/>
            <person name="Kuo R."/>
            <person name="Ohm R.A."/>
            <person name="Bhattacharya S.S."/>
            <person name="Shirouzu T."/>
            <person name="Yoshinaga Y."/>
            <person name="Martin F.M."/>
            <person name="Grigoriev I.V."/>
            <person name="Hibbett D.S."/>
        </authorList>
    </citation>
    <scope>NUCLEOTIDE SEQUENCE [LARGE SCALE GENOMIC DNA]</scope>
    <source>
        <strain evidence="7 8">HHB12029</strain>
    </source>
</reference>
<feature type="transmembrane region" description="Helical" evidence="6">
    <location>
        <begin position="60"/>
        <end position="76"/>
    </location>
</feature>
<keyword evidence="5 6" id="KW-0472">Membrane</keyword>
<evidence type="ECO:0000256" key="4">
    <source>
        <dbReference type="ARBA" id="ARBA00022989"/>
    </source>
</evidence>
<organism evidence="7 8">
    <name type="scientific">Exidia glandulosa HHB12029</name>
    <dbReference type="NCBI Taxonomy" id="1314781"/>
    <lineage>
        <taxon>Eukaryota</taxon>
        <taxon>Fungi</taxon>
        <taxon>Dikarya</taxon>
        <taxon>Basidiomycota</taxon>
        <taxon>Agaricomycotina</taxon>
        <taxon>Agaricomycetes</taxon>
        <taxon>Auriculariales</taxon>
        <taxon>Exidiaceae</taxon>
        <taxon>Exidia</taxon>
    </lineage>
</organism>
<dbReference type="GO" id="GO:0016020">
    <property type="term" value="C:membrane"/>
    <property type="evidence" value="ECO:0007669"/>
    <property type="project" value="UniProtKB-SubCell"/>
</dbReference>